<gene>
    <name evidence="10" type="ORF">SAMN04489759_110101</name>
</gene>
<dbReference type="STRING" id="218672.SAMN04489759_110101"/>
<dbReference type="OrthoDB" id="9804300at2"/>
<name>A0A1G7W9K6_9RHOB</name>
<feature type="transmembrane region" description="Helical" evidence="9">
    <location>
        <begin position="12"/>
        <end position="34"/>
    </location>
</feature>
<evidence type="ECO:0000256" key="2">
    <source>
        <dbReference type="ARBA" id="ARBA00008034"/>
    </source>
</evidence>
<accession>A0A1G7W9K6</accession>
<keyword evidence="3 8" id="KW-0813">Transport</keyword>
<reference evidence="11" key="1">
    <citation type="submission" date="2016-10" db="EMBL/GenBank/DDBJ databases">
        <authorList>
            <person name="Varghese N."/>
            <person name="Submissions S."/>
        </authorList>
    </citation>
    <scope>NUCLEOTIDE SEQUENCE [LARGE SCALE GENOMIC DNA]</scope>
    <source>
        <strain evidence="11">DSM 16477</strain>
    </source>
</reference>
<evidence type="ECO:0000256" key="8">
    <source>
        <dbReference type="RuleBase" id="RU003943"/>
    </source>
</evidence>
<keyword evidence="11" id="KW-1185">Reference proteome</keyword>
<sequence length="401" mass="42250">MIWEALFLQLGYNATLVTLGATLLGMAAGVGGTFLFLRKRALVSDAISHATLPGVALAFMVMVSFGGDGRNLIGLLAGAALSAGAGLLLVSWLSNRTRLAEDAAIGSVLSVFFGLGIVLLTVIQTMSAGRQAGLEDFLLGSTAGMLRSDALIIAVAAALTLALVLLLRRPLTLASFDPEYGTAIGQNVPRTDLAMMGLVLAVTVVGLKIVGLILIVALLIIPPVTARFWSERTDHVVLISGTLGGIAAYIGAALSAAQPNLPTGPIIVLVGFALFALSLLLAPGRGALSALLRHRRYQRRVHLRQGLLALAHGQPIYEQRTLRLLRAEGYALPDGVATQAGRGRAAKALRDETRWQLIRSDPAYKAAAQQYDGLTPIETVLTTDQIREIDSRIDLRGGVMA</sequence>
<dbReference type="Proteomes" id="UP000199399">
    <property type="component" value="Unassembled WGS sequence"/>
</dbReference>
<evidence type="ECO:0000256" key="1">
    <source>
        <dbReference type="ARBA" id="ARBA00004651"/>
    </source>
</evidence>
<evidence type="ECO:0000256" key="4">
    <source>
        <dbReference type="ARBA" id="ARBA00022475"/>
    </source>
</evidence>
<dbReference type="GO" id="GO:0043190">
    <property type="term" value="C:ATP-binding cassette (ABC) transporter complex"/>
    <property type="evidence" value="ECO:0007669"/>
    <property type="project" value="InterPro"/>
</dbReference>
<feature type="transmembrane region" description="Helical" evidence="9">
    <location>
        <begin position="198"/>
        <end position="224"/>
    </location>
</feature>
<dbReference type="RefSeq" id="WP_093743654.1">
    <property type="nucleotide sequence ID" value="NZ_FNBP01000010.1"/>
</dbReference>
<dbReference type="GO" id="GO:0071281">
    <property type="term" value="P:cellular response to iron ion"/>
    <property type="evidence" value="ECO:0007669"/>
    <property type="project" value="UniProtKB-ARBA"/>
</dbReference>
<dbReference type="FunFam" id="1.10.3470.10:FF:000003">
    <property type="entry name" value="Iron ABC transporter permease SitD"/>
    <property type="match status" value="1"/>
</dbReference>
<dbReference type="Pfam" id="PF00950">
    <property type="entry name" value="ABC-3"/>
    <property type="match status" value="1"/>
</dbReference>
<protein>
    <submittedName>
        <fullName evidence="10">Manganese/zinc/iron transport system permease protein</fullName>
    </submittedName>
</protein>
<dbReference type="AlphaFoldDB" id="A0A1G7W9K6"/>
<evidence type="ECO:0000256" key="9">
    <source>
        <dbReference type="SAM" id="Phobius"/>
    </source>
</evidence>
<feature type="transmembrane region" description="Helical" evidence="9">
    <location>
        <begin position="150"/>
        <end position="167"/>
    </location>
</feature>
<dbReference type="SUPFAM" id="SSF81345">
    <property type="entry name" value="ABC transporter involved in vitamin B12 uptake, BtuC"/>
    <property type="match status" value="1"/>
</dbReference>
<dbReference type="GO" id="GO:0055085">
    <property type="term" value="P:transmembrane transport"/>
    <property type="evidence" value="ECO:0007669"/>
    <property type="project" value="InterPro"/>
</dbReference>
<evidence type="ECO:0000256" key="3">
    <source>
        <dbReference type="ARBA" id="ARBA00022448"/>
    </source>
</evidence>
<dbReference type="InterPro" id="IPR001626">
    <property type="entry name" value="ABC_TroCD"/>
</dbReference>
<evidence type="ECO:0000256" key="5">
    <source>
        <dbReference type="ARBA" id="ARBA00022692"/>
    </source>
</evidence>
<feature type="transmembrane region" description="Helical" evidence="9">
    <location>
        <begin position="72"/>
        <end position="93"/>
    </location>
</feature>
<feature type="transmembrane region" description="Helical" evidence="9">
    <location>
        <begin position="236"/>
        <end position="254"/>
    </location>
</feature>
<feature type="transmembrane region" description="Helical" evidence="9">
    <location>
        <begin position="105"/>
        <end position="129"/>
    </location>
</feature>
<dbReference type="EMBL" id="FNBP01000010">
    <property type="protein sequence ID" value="SDG68529.1"/>
    <property type="molecule type" value="Genomic_DNA"/>
</dbReference>
<keyword evidence="6 9" id="KW-1133">Transmembrane helix</keyword>
<comment type="subcellular location">
    <subcellularLocation>
        <location evidence="1 8">Cell membrane</location>
        <topology evidence="1 8">Multi-pass membrane protein</topology>
    </subcellularLocation>
</comment>
<dbReference type="PANTHER" id="PTHR30477">
    <property type="entry name" value="ABC-TRANSPORTER METAL-BINDING PROTEIN"/>
    <property type="match status" value="1"/>
</dbReference>
<dbReference type="PANTHER" id="PTHR30477:SF3">
    <property type="entry name" value="METAL TRANSPORT SYSTEM MEMBRANE PROTEIN CT_069-RELATED"/>
    <property type="match status" value="1"/>
</dbReference>
<feature type="transmembrane region" description="Helical" evidence="9">
    <location>
        <begin position="46"/>
        <end position="65"/>
    </location>
</feature>
<evidence type="ECO:0000256" key="7">
    <source>
        <dbReference type="ARBA" id="ARBA00023136"/>
    </source>
</evidence>
<proteinExistence type="inferred from homology"/>
<dbReference type="Gene3D" id="1.10.3470.10">
    <property type="entry name" value="ABC transporter involved in vitamin B12 uptake, BtuC"/>
    <property type="match status" value="1"/>
</dbReference>
<evidence type="ECO:0000256" key="6">
    <source>
        <dbReference type="ARBA" id="ARBA00022989"/>
    </source>
</evidence>
<dbReference type="InterPro" id="IPR037294">
    <property type="entry name" value="ABC_BtuC-like"/>
</dbReference>
<keyword evidence="4" id="KW-1003">Cell membrane</keyword>
<dbReference type="GO" id="GO:0010043">
    <property type="term" value="P:response to zinc ion"/>
    <property type="evidence" value="ECO:0007669"/>
    <property type="project" value="TreeGrafter"/>
</dbReference>
<evidence type="ECO:0000313" key="10">
    <source>
        <dbReference type="EMBL" id="SDG68529.1"/>
    </source>
</evidence>
<comment type="similarity">
    <text evidence="2 8">Belongs to the ABC-3 integral membrane protein family.</text>
</comment>
<feature type="transmembrane region" description="Helical" evidence="9">
    <location>
        <begin position="266"/>
        <end position="292"/>
    </location>
</feature>
<organism evidence="10 11">
    <name type="scientific">Sulfitobacter delicatus</name>
    <dbReference type="NCBI Taxonomy" id="218672"/>
    <lineage>
        <taxon>Bacteria</taxon>
        <taxon>Pseudomonadati</taxon>
        <taxon>Pseudomonadota</taxon>
        <taxon>Alphaproteobacteria</taxon>
        <taxon>Rhodobacterales</taxon>
        <taxon>Roseobacteraceae</taxon>
        <taxon>Sulfitobacter</taxon>
    </lineage>
</organism>
<evidence type="ECO:0000313" key="11">
    <source>
        <dbReference type="Proteomes" id="UP000199399"/>
    </source>
</evidence>
<keyword evidence="5 8" id="KW-0812">Transmembrane</keyword>
<keyword evidence="7 9" id="KW-0472">Membrane</keyword>